<keyword evidence="4" id="KW-1185">Reference proteome</keyword>
<feature type="region of interest" description="Disordered" evidence="1">
    <location>
        <begin position="466"/>
        <end position="485"/>
    </location>
</feature>
<feature type="compositionally biased region" description="Low complexity" evidence="1">
    <location>
        <begin position="470"/>
        <end position="485"/>
    </location>
</feature>
<evidence type="ECO:0000256" key="2">
    <source>
        <dbReference type="SAM" id="SignalP"/>
    </source>
</evidence>
<evidence type="ECO:0000256" key="1">
    <source>
        <dbReference type="SAM" id="MobiDB-lite"/>
    </source>
</evidence>
<protein>
    <submittedName>
        <fullName evidence="3">Uncharacterized protein</fullName>
    </submittedName>
</protein>
<gene>
    <name evidence="3" type="ORF">DFA_00252</name>
</gene>
<proteinExistence type="predicted"/>
<dbReference type="Proteomes" id="UP000007797">
    <property type="component" value="Unassembled WGS sequence"/>
</dbReference>
<evidence type="ECO:0000313" key="3">
    <source>
        <dbReference type="EMBL" id="EGG19674.1"/>
    </source>
</evidence>
<dbReference type="EMBL" id="GL883014">
    <property type="protein sequence ID" value="EGG19674.1"/>
    <property type="molecule type" value="Genomic_DNA"/>
</dbReference>
<keyword evidence="2" id="KW-0732">Signal</keyword>
<feature type="chain" id="PRO_5003320418" evidence="2">
    <location>
        <begin position="25"/>
        <end position="485"/>
    </location>
</feature>
<dbReference type="AlphaFoldDB" id="F4PY14"/>
<feature type="signal peptide" evidence="2">
    <location>
        <begin position="1"/>
        <end position="24"/>
    </location>
</feature>
<name>F4PY14_CACFS</name>
<organism evidence="3 4">
    <name type="scientific">Cavenderia fasciculata</name>
    <name type="common">Slime mold</name>
    <name type="synonym">Dictyostelium fasciculatum</name>
    <dbReference type="NCBI Taxonomy" id="261658"/>
    <lineage>
        <taxon>Eukaryota</taxon>
        <taxon>Amoebozoa</taxon>
        <taxon>Evosea</taxon>
        <taxon>Eumycetozoa</taxon>
        <taxon>Dictyostelia</taxon>
        <taxon>Acytosteliales</taxon>
        <taxon>Cavenderiaceae</taxon>
        <taxon>Cavenderia</taxon>
    </lineage>
</organism>
<dbReference type="KEGG" id="dfa:DFA_00252"/>
<sequence length="485" mass="54087">MPLNRLVQSLAFLLLVDNEEQSTATTTTTTDTVTVNHDKNTFLNIRTLKVFIQRPGQQLPQSVNALVFSSIGLASATLCRLTLYSVEINESLLKGLQSTCKQLERLCIYPTNWSRLDNDVLLRLLDSMPLICELAIKISGTMNPFVDNHEHTMDVLAPLAKLEKYVWIGGIESYGGFLVSQVWFNSMTNLRDLKIQLNSHLAEYEHDVVQDPNWWARSILNKDKLRRLRLINCYSPDESNIVDASHSRLDVQNRVKTDIQVHNLLRQISTLKALSNLTLKEIKYIEPIDLTSCLDSLPLLTRFKFSISPKTDSGGLCKKVSATTSISVALLTYLETAANSTITHFSYTLQHELNAWLPLVTVYNDCSTTAGGGGHNNISTTAKAYRGIYDLEELTHLASKLGQIKKALESLVQNSEAIQELSIGSTIEPYHCCTQKKDVVADNSNDHLDLVSSALLTSFQSSTSVSLYGSTRLPPSSLTTSYRQK</sequence>
<dbReference type="RefSeq" id="XP_004357968.1">
    <property type="nucleotide sequence ID" value="XM_004357911.1"/>
</dbReference>
<accession>F4PY14</accession>
<evidence type="ECO:0000313" key="4">
    <source>
        <dbReference type="Proteomes" id="UP000007797"/>
    </source>
</evidence>
<dbReference type="GeneID" id="14871499"/>
<reference evidence="4" key="1">
    <citation type="journal article" date="2011" name="Genome Res.">
        <title>Phylogeny-wide analysis of social amoeba genomes highlights ancient origins for complex intercellular communication.</title>
        <authorList>
            <person name="Heidel A.J."/>
            <person name="Lawal H.M."/>
            <person name="Felder M."/>
            <person name="Schilde C."/>
            <person name="Helps N.R."/>
            <person name="Tunggal B."/>
            <person name="Rivero F."/>
            <person name="John U."/>
            <person name="Schleicher M."/>
            <person name="Eichinger L."/>
            <person name="Platzer M."/>
            <person name="Noegel A.A."/>
            <person name="Schaap P."/>
            <person name="Gloeckner G."/>
        </authorList>
    </citation>
    <scope>NUCLEOTIDE SEQUENCE [LARGE SCALE GENOMIC DNA]</scope>
    <source>
        <strain evidence="4">SH3</strain>
    </source>
</reference>